<keyword evidence="1" id="KW-0808">Transferase</keyword>
<dbReference type="Gene3D" id="3.30.559.10">
    <property type="entry name" value="Chloramphenicol acetyltransferase-like domain"/>
    <property type="match status" value="1"/>
</dbReference>
<accession>A0ABR2C8H3</accession>
<dbReference type="Pfam" id="PF02458">
    <property type="entry name" value="Transferase"/>
    <property type="match status" value="1"/>
</dbReference>
<keyword evidence="3" id="KW-1185">Reference proteome</keyword>
<proteinExistence type="predicted"/>
<dbReference type="Proteomes" id="UP001472677">
    <property type="component" value="Unassembled WGS sequence"/>
</dbReference>
<evidence type="ECO:0000313" key="3">
    <source>
        <dbReference type="Proteomes" id="UP001472677"/>
    </source>
</evidence>
<reference evidence="2 3" key="1">
    <citation type="journal article" date="2024" name="G3 (Bethesda)">
        <title>Genome assembly of Hibiscus sabdariffa L. provides insights into metabolisms of medicinal natural products.</title>
        <authorList>
            <person name="Kim T."/>
        </authorList>
    </citation>
    <scope>NUCLEOTIDE SEQUENCE [LARGE SCALE GENOMIC DNA]</scope>
    <source>
        <strain evidence="2">TK-2024</strain>
        <tissue evidence="2">Old leaves</tissue>
    </source>
</reference>
<comment type="caution">
    <text evidence="2">The sequence shown here is derived from an EMBL/GenBank/DDBJ whole genome shotgun (WGS) entry which is preliminary data.</text>
</comment>
<gene>
    <name evidence="2" type="ORF">V6N12_075745</name>
</gene>
<dbReference type="EMBL" id="JBBPBM010000063">
    <property type="protein sequence ID" value="KAK8515718.1"/>
    <property type="molecule type" value="Genomic_DNA"/>
</dbReference>
<evidence type="ECO:0000256" key="1">
    <source>
        <dbReference type="ARBA" id="ARBA00022679"/>
    </source>
</evidence>
<evidence type="ECO:0000313" key="2">
    <source>
        <dbReference type="EMBL" id="KAK8515718.1"/>
    </source>
</evidence>
<dbReference type="InterPro" id="IPR023213">
    <property type="entry name" value="CAT-like_dom_sf"/>
</dbReference>
<dbReference type="PANTHER" id="PTHR31896:SF75">
    <property type="entry name" value="HXXXD-TYPE ACYL-TRANSFERASE FAMILY PROTEIN"/>
    <property type="match status" value="1"/>
</dbReference>
<dbReference type="InterPro" id="IPR051283">
    <property type="entry name" value="Sec_Metabolite_Acyltrans"/>
</dbReference>
<name>A0ABR2C8H3_9ROSI</name>
<organism evidence="2 3">
    <name type="scientific">Hibiscus sabdariffa</name>
    <name type="common">roselle</name>
    <dbReference type="NCBI Taxonomy" id="183260"/>
    <lineage>
        <taxon>Eukaryota</taxon>
        <taxon>Viridiplantae</taxon>
        <taxon>Streptophyta</taxon>
        <taxon>Embryophyta</taxon>
        <taxon>Tracheophyta</taxon>
        <taxon>Spermatophyta</taxon>
        <taxon>Magnoliopsida</taxon>
        <taxon>eudicotyledons</taxon>
        <taxon>Gunneridae</taxon>
        <taxon>Pentapetalae</taxon>
        <taxon>rosids</taxon>
        <taxon>malvids</taxon>
        <taxon>Malvales</taxon>
        <taxon>Malvaceae</taxon>
        <taxon>Malvoideae</taxon>
        <taxon>Hibiscus</taxon>
    </lineage>
</organism>
<dbReference type="PANTHER" id="PTHR31896">
    <property type="entry name" value="FAMILY REGULATORY PROTEIN, PUTATIVE (AFU_ORTHOLOGUE AFUA_3G14730)-RELATED"/>
    <property type="match status" value="1"/>
</dbReference>
<sequence>MAAVRSISKSRVHAPNDRASDGRIELNPWDIRSPGYNPAAMPELCLYMQQQMEPFRKSSSLFTIEPSNGGFIPPHVRERIFRFSKENIAKLKAKANAEIGTDKISSLQALLSHIWRSVIHTRSFDPHEDTSYRFSVGARQRFQELPNNYFGNAILGACVTMEAKELLERRIGNPAWRMNRIIATVTEECFRKFLVLASKPSVGNY</sequence>
<protein>
    <submittedName>
        <fullName evidence="2">Uncharacterized protein</fullName>
    </submittedName>
</protein>